<keyword evidence="2" id="KW-1185">Reference proteome</keyword>
<gene>
    <name evidence="3" type="primary">LOC111282717</name>
</gene>
<dbReference type="Proteomes" id="UP000515121">
    <property type="component" value="Unplaced"/>
</dbReference>
<reference evidence="3" key="1">
    <citation type="submission" date="2025-08" db="UniProtKB">
        <authorList>
            <consortium name="RefSeq"/>
        </authorList>
    </citation>
    <scope>IDENTIFICATION</scope>
    <source>
        <tissue evidence="3">Fruit stalk</tissue>
    </source>
</reference>
<accession>A0A6P5XG49</accession>
<dbReference type="InterPro" id="IPR014729">
    <property type="entry name" value="Rossmann-like_a/b/a_fold"/>
</dbReference>
<name>A0A6P5XG49_DURZI</name>
<dbReference type="KEGG" id="dzi:111282717"/>
<dbReference type="PANTHER" id="PTHR31964">
    <property type="entry name" value="ADENINE NUCLEOTIDE ALPHA HYDROLASES-LIKE SUPERFAMILY PROTEIN"/>
    <property type="match status" value="1"/>
</dbReference>
<evidence type="ECO:0000313" key="3">
    <source>
        <dbReference type="RefSeq" id="XP_022726677.1"/>
    </source>
</evidence>
<dbReference type="InterPro" id="IPR006016">
    <property type="entry name" value="UspA"/>
</dbReference>
<dbReference type="RefSeq" id="XP_022726677.1">
    <property type="nucleotide sequence ID" value="XM_022870942.1"/>
</dbReference>
<dbReference type="PRINTS" id="PR01438">
    <property type="entry name" value="UNVRSLSTRESS"/>
</dbReference>
<evidence type="ECO:0000259" key="1">
    <source>
        <dbReference type="Pfam" id="PF00582"/>
    </source>
</evidence>
<dbReference type="InterPro" id="IPR006015">
    <property type="entry name" value="Universal_stress_UspA"/>
</dbReference>
<organism evidence="2 3">
    <name type="scientific">Durio zibethinus</name>
    <name type="common">Durian</name>
    <dbReference type="NCBI Taxonomy" id="66656"/>
    <lineage>
        <taxon>Eukaryota</taxon>
        <taxon>Viridiplantae</taxon>
        <taxon>Streptophyta</taxon>
        <taxon>Embryophyta</taxon>
        <taxon>Tracheophyta</taxon>
        <taxon>Spermatophyta</taxon>
        <taxon>Magnoliopsida</taxon>
        <taxon>eudicotyledons</taxon>
        <taxon>Gunneridae</taxon>
        <taxon>Pentapetalae</taxon>
        <taxon>rosids</taxon>
        <taxon>malvids</taxon>
        <taxon>Malvales</taxon>
        <taxon>Malvaceae</taxon>
        <taxon>Helicteroideae</taxon>
        <taxon>Durio</taxon>
    </lineage>
</organism>
<dbReference type="OrthoDB" id="843225at2759"/>
<sequence>MEGEKPQFEKKVMVAIDERDCSYHALIWTLKHLKESITKSPFVIFAAQPLPNSKYHIFAAQLGFARMYCLESATPDWIDFVKEQNRKVSLGLLEKAKGICTSHGVKVETVTEVGDPKEAICNAVENYKINLLVVGDQADGILQRVFQESLSSYCLKNAKCPVLVVNKNDVQQ</sequence>
<dbReference type="SUPFAM" id="SSF52402">
    <property type="entry name" value="Adenine nucleotide alpha hydrolases-like"/>
    <property type="match status" value="1"/>
</dbReference>
<dbReference type="Gene3D" id="3.40.50.620">
    <property type="entry name" value="HUPs"/>
    <property type="match status" value="1"/>
</dbReference>
<dbReference type="GeneID" id="111282717"/>
<feature type="domain" description="UspA" evidence="1">
    <location>
        <begin position="10"/>
        <end position="165"/>
    </location>
</feature>
<evidence type="ECO:0000313" key="2">
    <source>
        <dbReference type="Proteomes" id="UP000515121"/>
    </source>
</evidence>
<protein>
    <submittedName>
        <fullName evidence="3">Universal stress protein A-like protein isoform X1</fullName>
    </submittedName>
</protein>
<dbReference type="PANTHER" id="PTHR31964:SF134">
    <property type="entry name" value="ADENINE NUCLEOTIDE ALPHA HYDROLASES-LIKE SUPERFAMILY PROTEIN"/>
    <property type="match status" value="1"/>
</dbReference>
<proteinExistence type="predicted"/>
<dbReference type="CDD" id="cd23659">
    <property type="entry name" value="USP_At3g01520-like"/>
    <property type="match status" value="1"/>
</dbReference>
<dbReference type="Pfam" id="PF00582">
    <property type="entry name" value="Usp"/>
    <property type="match status" value="1"/>
</dbReference>
<dbReference type="AlphaFoldDB" id="A0A6P5XG49"/>